<feature type="region of interest" description="Disordered" evidence="5">
    <location>
        <begin position="139"/>
        <end position="236"/>
    </location>
</feature>
<dbReference type="Pfam" id="PF12329">
    <property type="entry name" value="TMF_DNA_bd"/>
    <property type="match status" value="1"/>
</dbReference>
<dbReference type="GO" id="GO:0005783">
    <property type="term" value="C:endoplasmic reticulum"/>
    <property type="evidence" value="ECO:0007669"/>
    <property type="project" value="TreeGrafter"/>
</dbReference>
<feature type="coiled-coil region" evidence="4">
    <location>
        <begin position="774"/>
        <end position="822"/>
    </location>
</feature>
<dbReference type="PhylomeDB" id="A0A060T432"/>
<feature type="region of interest" description="Disordered" evidence="5">
    <location>
        <begin position="745"/>
        <end position="766"/>
    </location>
</feature>
<feature type="region of interest" description="Disordered" evidence="5">
    <location>
        <begin position="1"/>
        <end position="117"/>
    </location>
</feature>
<dbReference type="Pfam" id="PF12325">
    <property type="entry name" value="TMF_TATA_bd"/>
    <property type="match status" value="1"/>
</dbReference>
<evidence type="ECO:0000256" key="5">
    <source>
        <dbReference type="SAM" id="MobiDB-lite"/>
    </source>
</evidence>
<dbReference type="PANTHER" id="PTHR46515">
    <property type="entry name" value="TATA ELEMENT MODULATORY FACTOR TMF1"/>
    <property type="match status" value="1"/>
</dbReference>
<reference evidence="7" key="1">
    <citation type="submission" date="2014-02" db="EMBL/GenBank/DDBJ databases">
        <authorList>
            <person name="Genoscope - CEA"/>
        </authorList>
    </citation>
    <scope>NUCLEOTIDE SEQUENCE</scope>
    <source>
        <strain evidence="7">LS3</strain>
    </source>
</reference>
<evidence type="ECO:0000256" key="3">
    <source>
        <dbReference type="ARBA" id="ARBA00023054"/>
    </source>
</evidence>
<dbReference type="InterPro" id="IPR022092">
    <property type="entry name" value="TMF_DNA-bd"/>
</dbReference>
<dbReference type="EMBL" id="HG937691">
    <property type="protein sequence ID" value="CDP33642.1"/>
    <property type="molecule type" value="Genomic_DNA"/>
</dbReference>
<feature type="compositionally biased region" description="Polar residues" evidence="5">
    <location>
        <begin position="63"/>
        <end position="80"/>
    </location>
</feature>
<name>A0A060T432_BLAAD</name>
<comment type="subcellular location">
    <subcellularLocation>
        <location evidence="1">Golgi apparatus</location>
    </subcellularLocation>
</comment>
<gene>
    <name evidence="7" type="ORF">GNLVRS02_ARAD1A13948g</name>
</gene>
<feature type="compositionally biased region" description="Polar residues" evidence="5">
    <location>
        <begin position="102"/>
        <end position="117"/>
    </location>
</feature>
<evidence type="ECO:0000259" key="6">
    <source>
        <dbReference type="Pfam" id="PF12325"/>
    </source>
</evidence>
<evidence type="ECO:0000256" key="1">
    <source>
        <dbReference type="ARBA" id="ARBA00004555"/>
    </source>
</evidence>
<feature type="compositionally biased region" description="Low complexity" evidence="5">
    <location>
        <begin position="679"/>
        <end position="691"/>
    </location>
</feature>
<feature type="coiled-coil region" evidence="4">
    <location>
        <begin position="847"/>
        <end position="874"/>
    </location>
</feature>
<feature type="coiled-coil region" evidence="4">
    <location>
        <begin position="373"/>
        <end position="510"/>
    </location>
</feature>
<feature type="compositionally biased region" description="Low complexity" evidence="5">
    <location>
        <begin position="189"/>
        <end position="202"/>
    </location>
</feature>
<keyword evidence="2" id="KW-0333">Golgi apparatus</keyword>
<organism evidence="7">
    <name type="scientific">Blastobotrys adeninivorans</name>
    <name type="common">Yeast</name>
    <name type="synonym">Arxula adeninivorans</name>
    <dbReference type="NCBI Taxonomy" id="409370"/>
    <lineage>
        <taxon>Eukaryota</taxon>
        <taxon>Fungi</taxon>
        <taxon>Dikarya</taxon>
        <taxon>Ascomycota</taxon>
        <taxon>Saccharomycotina</taxon>
        <taxon>Dipodascomycetes</taxon>
        <taxon>Dipodascales</taxon>
        <taxon>Trichomonascaceae</taxon>
        <taxon>Blastobotrys</taxon>
    </lineage>
</organism>
<dbReference type="GO" id="GO:0005794">
    <property type="term" value="C:Golgi apparatus"/>
    <property type="evidence" value="ECO:0007669"/>
    <property type="project" value="UniProtKB-SubCell"/>
</dbReference>
<dbReference type="InterPro" id="IPR022091">
    <property type="entry name" value="TMF_TATA-bd"/>
</dbReference>
<feature type="compositionally biased region" description="Basic and acidic residues" evidence="5">
    <location>
        <begin position="7"/>
        <end position="30"/>
    </location>
</feature>
<keyword evidence="3 4" id="KW-0175">Coiled coil</keyword>
<reference evidence="7" key="2">
    <citation type="submission" date="2014-06" db="EMBL/GenBank/DDBJ databases">
        <title>The complete genome of Blastobotrys (Arxula) adeninivorans LS3 - a yeast of biotechnological interest.</title>
        <authorList>
            <person name="Kunze G."/>
            <person name="Gaillardin C."/>
            <person name="Czernicka M."/>
            <person name="Durrens P."/>
            <person name="Martin T."/>
            <person name="Boer E."/>
            <person name="Gabaldon T."/>
            <person name="Cruz J."/>
            <person name="Talla E."/>
            <person name="Marck C."/>
            <person name="Goffeau A."/>
            <person name="Barbe V."/>
            <person name="Baret P."/>
            <person name="Baronian K."/>
            <person name="Beier S."/>
            <person name="Bleykasten C."/>
            <person name="Bode R."/>
            <person name="Casaregola S."/>
            <person name="Despons L."/>
            <person name="Fairhead C."/>
            <person name="Giersberg M."/>
            <person name="Gierski P."/>
            <person name="Hahnel U."/>
            <person name="Hartmann A."/>
            <person name="Jankowska D."/>
            <person name="Jubin C."/>
            <person name="Jung P."/>
            <person name="Lafontaine I."/>
            <person name="Leh-Louis V."/>
            <person name="Lemaire M."/>
            <person name="Marcet-Houben M."/>
            <person name="Mascher M."/>
            <person name="Morel G."/>
            <person name="Richard G.-F."/>
            <person name="Riechen J."/>
            <person name="Sacerdot C."/>
            <person name="Sarkar A."/>
            <person name="Savel G."/>
            <person name="Schacherer J."/>
            <person name="Sherman D."/>
            <person name="Straub M.-L."/>
            <person name="Stein N."/>
            <person name="Thierry A."/>
            <person name="Trautwein-Schult A."/>
            <person name="Westhof E."/>
            <person name="Worch S."/>
            <person name="Dujon B."/>
            <person name="Souciet J.-L."/>
            <person name="Wincker P."/>
            <person name="Scholz U."/>
            <person name="Neuveglise N."/>
        </authorList>
    </citation>
    <scope>NUCLEOTIDE SEQUENCE</scope>
    <source>
        <strain evidence="7">LS3</strain>
    </source>
</reference>
<accession>A0A060T432</accession>
<protein>
    <submittedName>
        <fullName evidence="7">ARAD1A13948p</fullName>
    </submittedName>
</protein>
<dbReference type="PANTHER" id="PTHR46515:SF1">
    <property type="entry name" value="TATA ELEMENT MODULATORY FACTOR"/>
    <property type="match status" value="1"/>
</dbReference>
<feature type="region of interest" description="Disordered" evidence="5">
    <location>
        <begin position="668"/>
        <end position="722"/>
    </location>
</feature>
<feature type="domain" description="TATA element modulatory factor 1 TATA binding" evidence="6">
    <location>
        <begin position="765"/>
        <end position="875"/>
    </location>
</feature>
<proteinExistence type="predicted"/>
<evidence type="ECO:0000256" key="2">
    <source>
        <dbReference type="ARBA" id="ARBA00023034"/>
    </source>
</evidence>
<sequence length="884" mass="98200">MSENEPDLNKSEAAEPVKDENVVQKAEHDVTSQSDPQLPRVSKEPQPVTLDNGDTIVKEGEQRNSGSQPVSAGAAQDSQVAQGTQGAQGTQKPERTSEDSQRSTSSDTNAGAKQSQWSSYFKKALSNVENRLDKVLLESSEVQAMSEPAPKSSGAKLSMQERLAAAVAGKSGTPSPRQSGDLDREKRSSSSQGTGTDSQDGQKIVPKSAPEAKDDPKGSKDEAKDDSEGIKIRKDEDVLDPPSLDLLISFSKDLNQLVSCLQVPEGQETIKSSFDQLTKDLEVQSAKLDQYTLHYDTKIESLESKLNYLTKAEVERASTAKASSSGLQKKLAEKDEQIALLFEEGQMLSKKELKYTTTIKKLRAKERETEKLSDSSTARVSKLEDELQTAKNKLKHQDGLLKEYTKSATVIEGLRKERDDAQKELKAFKEKYDSAQVEALKESSAKAEELQEQLDKAMVDLRLSEDKLNSEISALKAQLKQEQDDHAETQRTLRQEIRQLESRVEFYRGRVEDSASAQDSNPDSTVAHLTRQIETLQSQHSIAAENWTEIESNLLHKISALESQLEDTRQHDQQARKRLKNLAETNKTASEENERLNDSLEELKMEHSKIQKQLAQLEDRLGEADHEKNKLERTIVQGDEHKRALEAQITSLRQDLEAANQRIEEQASLVSPLRHSEHSSNISPSISRIMSPYHQGSSSFEPVDSPRRFSARGSGPAGGDLLETASMENVDDYFDNHDIRGSATMKSASVAQSRDQHSNSGTVSYGSGPSIQLVGKMNTTIRRIESELASVQQELADANKAKEDACNQVVELLKQNEELSKKATDTTKLEEKVHALEKREQTALEMLGEKSEQVNELRADVDDLKAMYRQQIEQLVDQLAKAGR</sequence>
<evidence type="ECO:0000313" key="7">
    <source>
        <dbReference type="EMBL" id="CDP33642.1"/>
    </source>
</evidence>
<evidence type="ECO:0000256" key="4">
    <source>
        <dbReference type="SAM" id="Coils"/>
    </source>
</evidence>
<feature type="compositionally biased region" description="Low complexity" evidence="5">
    <location>
        <begin position="81"/>
        <end position="91"/>
    </location>
</feature>
<dbReference type="InterPro" id="IPR052602">
    <property type="entry name" value="Growth_transcription_reg"/>
</dbReference>
<feature type="compositionally biased region" description="Basic and acidic residues" evidence="5">
    <location>
        <begin position="210"/>
        <end position="236"/>
    </location>
</feature>
<dbReference type="AlphaFoldDB" id="A0A060T432"/>
<feature type="compositionally biased region" description="Basic and acidic residues" evidence="5">
    <location>
        <begin position="92"/>
        <end position="101"/>
    </location>
</feature>